<dbReference type="InterPro" id="IPR023606">
    <property type="entry name" value="CoA-Trfase_III_dom_1_sf"/>
</dbReference>
<dbReference type="PANTHER" id="PTHR48207">
    <property type="entry name" value="SUCCINATE--HYDROXYMETHYLGLUTARATE COA-TRANSFERASE"/>
    <property type="match status" value="1"/>
</dbReference>
<comment type="caution">
    <text evidence="3">The sequence shown here is derived from an EMBL/GenBank/DDBJ whole genome shotgun (WGS) entry which is preliminary data.</text>
</comment>
<organism evidence="3 4">
    <name type="scientific">Bradyrhizobium jicamae</name>
    <dbReference type="NCBI Taxonomy" id="280332"/>
    <lineage>
        <taxon>Bacteria</taxon>
        <taxon>Pseudomonadati</taxon>
        <taxon>Pseudomonadota</taxon>
        <taxon>Alphaproteobacteria</taxon>
        <taxon>Hyphomicrobiales</taxon>
        <taxon>Nitrobacteraceae</taxon>
        <taxon>Bradyrhizobium</taxon>
    </lineage>
</organism>
<reference evidence="4" key="1">
    <citation type="journal article" date="2021" name="ISME J.">
        <title>Evolutionary origin and ecological implication of a unique nif island in free-living Bradyrhizobium lineages.</title>
        <authorList>
            <person name="Tao J."/>
        </authorList>
    </citation>
    <scope>NUCLEOTIDE SEQUENCE [LARGE SCALE GENOMIC DNA]</scope>
    <source>
        <strain evidence="4">SZCCT0434</strain>
    </source>
</reference>
<dbReference type="InterPro" id="IPR044855">
    <property type="entry name" value="CoA-Trfase_III_dom3_sf"/>
</dbReference>
<name>A0ABS5FTY3_9BRAD</name>
<dbReference type="Proteomes" id="UP001315278">
    <property type="component" value="Unassembled WGS sequence"/>
</dbReference>
<evidence type="ECO:0000313" key="4">
    <source>
        <dbReference type="Proteomes" id="UP001315278"/>
    </source>
</evidence>
<feature type="region of interest" description="Disordered" evidence="2">
    <location>
        <begin position="79"/>
        <end position="104"/>
    </location>
</feature>
<dbReference type="PANTHER" id="PTHR48207:SF3">
    <property type="entry name" value="SUCCINATE--HYDROXYMETHYLGLUTARATE COA-TRANSFERASE"/>
    <property type="match status" value="1"/>
</dbReference>
<dbReference type="EMBL" id="JAFCJH010000052">
    <property type="protein sequence ID" value="MBR0800298.1"/>
    <property type="molecule type" value="Genomic_DNA"/>
</dbReference>
<dbReference type="InterPro" id="IPR003673">
    <property type="entry name" value="CoA-Trfase_fam_III"/>
</dbReference>
<evidence type="ECO:0000256" key="1">
    <source>
        <dbReference type="ARBA" id="ARBA00022679"/>
    </source>
</evidence>
<evidence type="ECO:0000313" key="3">
    <source>
        <dbReference type="EMBL" id="MBR0800298.1"/>
    </source>
</evidence>
<dbReference type="Gene3D" id="3.40.50.10540">
    <property type="entry name" value="Crotonobetainyl-coa:carnitine coa-transferase, domain 1"/>
    <property type="match status" value="1"/>
</dbReference>
<accession>A0ABS5FTY3</accession>
<proteinExistence type="predicted"/>
<dbReference type="Gene3D" id="3.30.1540.10">
    <property type="entry name" value="formyl-coa transferase, domain 3"/>
    <property type="match status" value="1"/>
</dbReference>
<keyword evidence="1 3" id="KW-0808">Transferase</keyword>
<dbReference type="Pfam" id="PF02515">
    <property type="entry name" value="CoA_transf_3"/>
    <property type="match status" value="1"/>
</dbReference>
<dbReference type="SUPFAM" id="SSF89796">
    <property type="entry name" value="CoA-transferase family III (CaiB/BaiF)"/>
    <property type="match status" value="1"/>
</dbReference>
<evidence type="ECO:0000256" key="2">
    <source>
        <dbReference type="SAM" id="MobiDB-lite"/>
    </source>
</evidence>
<keyword evidence="4" id="KW-1185">Reference proteome</keyword>
<sequence length="154" mass="16700">MNVRRSLALGVRDLQGRSCNRVATCKIFIAQFTRNFTKAALTAKLGGRMPFGPVMNVFDIVNDPHFNARDMIVEVDHPGSEKPARIAGTPVKMTGTPGAIVGRSPFLGEHTAEELRAAGMDEQRIQSLLDRKVALTENEKPVEEAVLASMPGAT</sequence>
<gene>
    <name evidence="3" type="ORF">JQ615_33515</name>
</gene>
<dbReference type="RefSeq" id="WP_212494772.1">
    <property type="nucleotide sequence ID" value="NZ_JAFCJH010000052.1"/>
</dbReference>
<dbReference type="GO" id="GO:0016740">
    <property type="term" value="F:transferase activity"/>
    <property type="evidence" value="ECO:0007669"/>
    <property type="project" value="UniProtKB-KW"/>
</dbReference>
<dbReference type="InterPro" id="IPR050483">
    <property type="entry name" value="CoA-transferase_III_domain"/>
</dbReference>
<protein>
    <submittedName>
        <fullName evidence="3">CoA transferase</fullName>
    </submittedName>
</protein>